<dbReference type="Proteomes" id="UP000463939">
    <property type="component" value="Chromosome"/>
</dbReference>
<evidence type="ECO:0000313" key="2">
    <source>
        <dbReference type="Proteomes" id="UP000463939"/>
    </source>
</evidence>
<dbReference type="AlphaFoldDB" id="A0A809S7I3"/>
<gene>
    <name evidence="1" type="ORF">SFSGTM_02700</name>
</gene>
<sequence>MGFSTYNKNLLILLENTMTALEQKLTEWFQHPAIQCHSWDVGLFWVAIDGRHPFGRMKVDARELEVLFAALLEAPSECLAELNAESLARGDYMPRGDFLAANARRHELPLLTRVYA</sequence>
<dbReference type="KEGG" id="sniv:SFSGTM_02700"/>
<dbReference type="EMBL" id="AP021881">
    <property type="protein sequence ID" value="BBO99561.1"/>
    <property type="molecule type" value="Genomic_DNA"/>
</dbReference>
<accession>A0A809S7I3</accession>
<protein>
    <submittedName>
        <fullName evidence="1">Uncharacterized protein</fullName>
    </submittedName>
</protein>
<keyword evidence="2" id="KW-1185">Reference proteome</keyword>
<evidence type="ECO:0000313" key="1">
    <source>
        <dbReference type="EMBL" id="BBO99561.1"/>
    </source>
</evidence>
<name>A0A809S7I3_9PROT</name>
<proteinExistence type="predicted"/>
<reference evidence="2" key="1">
    <citation type="submission" date="2019-11" db="EMBL/GenBank/DDBJ databases">
        <title>Isolation and characterization of a novel species in the genus Sulfuriferula.</title>
        <authorList>
            <person name="Mochizuki J."/>
            <person name="Kojima H."/>
            <person name="Fukui M."/>
        </authorList>
    </citation>
    <scope>NUCLEOTIDE SEQUENCE [LARGE SCALE GENOMIC DNA]</scope>
    <source>
        <strain evidence="2">SGTM</strain>
    </source>
</reference>
<organism evidence="1 2">
    <name type="scientific">Sulfuriferula nivalis</name>
    <dbReference type="NCBI Taxonomy" id="2675298"/>
    <lineage>
        <taxon>Bacteria</taxon>
        <taxon>Pseudomonadati</taxon>
        <taxon>Pseudomonadota</taxon>
        <taxon>Betaproteobacteria</taxon>
        <taxon>Nitrosomonadales</taxon>
        <taxon>Sulfuricellaceae</taxon>
        <taxon>Sulfuriferula</taxon>
    </lineage>
</organism>